<feature type="region of interest" description="Disordered" evidence="2">
    <location>
        <begin position="30"/>
        <end position="49"/>
    </location>
</feature>
<feature type="region of interest" description="Disordered" evidence="2">
    <location>
        <begin position="225"/>
        <end position="501"/>
    </location>
</feature>
<feature type="compositionally biased region" description="Basic and acidic residues" evidence="2">
    <location>
        <begin position="238"/>
        <end position="254"/>
    </location>
</feature>
<protein>
    <submittedName>
        <fullName evidence="3">Uncharacterized protein</fullName>
    </submittedName>
</protein>
<gene>
    <name evidence="3" type="ORF">niasHS_012792</name>
</gene>
<dbReference type="PANTHER" id="PTHR31516">
    <property type="entry name" value="STABILIZER OF AXONEMAL MICROTUBULES 2"/>
    <property type="match status" value="1"/>
</dbReference>
<feature type="compositionally biased region" description="Basic and acidic residues" evidence="2">
    <location>
        <begin position="611"/>
        <end position="671"/>
    </location>
</feature>
<reference evidence="3 4" key="1">
    <citation type="submission" date="2024-10" db="EMBL/GenBank/DDBJ databases">
        <authorList>
            <person name="Kim D."/>
        </authorList>
    </citation>
    <scope>NUCLEOTIDE SEQUENCE [LARGE SCALE GENOMIC DNA]</scope>
    <source>
        <strain evidence="3">Taebaek</strain>
    </source>
</reference>
<feature type="region of interest" description="Disordered" evidence="2">
    <location>
        <begin position="90"/>
        <end position="109"/>
    </location>
</feature>
<evidence type="ECO:0000313" key="4">
    <source>
        <dbReference type="Proteomes" id="UP001620645"/>
    </source>
</evidence>
<evidence type="ECO:0000256" key="1">
    <source>
        <dbReference type="ARBA" id="ARBA00008738"/>
    </source>
</evidence>
<feature type="compositionally biased region" description="Basic and acidic residues" evidence="2">
    <location>
        <begin position="718"/>
        <end position="735"/>
    </location>
</feature>
<feature type="compositionally biased region" description="Basic and acidic residues" evidence="2">
    <location>
        <begin position="458"/>
        <end position="482"/>
    </location>
</feature>
<dbReference type="AlphaFoldDB" id="A0ABD2ILR3"/>
<feature type="compositionally biased region" description="Basic and acidic residues" evidence="2">
    <location>
        <begin position="544"/>
        <end position="562"/>
    </location>
</feature>
<evidence type="ECO:0000256" key="2">
    <source>
        <dbReference type="SAM" id="MobiDB-lite"/>
    </source>
</evidence>
<evidence type="ECO:0000313" key="3">
    <source>
        <dbReference type="EMBL" id="KAL3080992.1"/>
    </source>
</evidence>
<comment type="caution">
    <text evidence="3">The sequence shown here is derived from an EMBL/GenBank/DDBJ whole genome shotgun (WGS) entry which is preliminary data.</text>
</comment>
<comment type="similarity">
    <text evidence="1">Belongs to the FAM154 family.</text>
</comment>
<feature type="region of interest" description="Disordered" evidence="2">
    <location>
        <begin position="544"/>
        <end position="735"/>
    </location>
</feature>
<feature type="compositionally biased region" description="Basic and acidic residues" evidence="2">
    <location>
        <begin position="688"/>
        <end position="699"/>
    </location>
</feature>
<name>A0ABD2ILR3_HETSC</name>
<sequence length="956" mass="106175">MVHGTQCICEICTCGRHQCPSDAALLHHHQHHQNRQQQQHDGIIGGGAENAEGHFYRKEFATVGNIAERATPTRPKDELSLPQGPFAQREAAAVGTAQRQPNNARSTFVTSAALRRRANQSQIDIGGTATDGGSSAMRSTYREQSERALERGTNGTTPGAAARDSRRAIRAAAENGRQGAPALFGNGTTISPANATTINRTEYGQKVAERAQTIRPKTSDLWKRDGKIESQTVSRAEFGGKGRPERASPFRPRENGPLLERSGDDEFQRETSNLRDFGPKRAERAEARRPMDSDMFKSEEPLERRRDDYGQQGKGDRFEAKPHESSEIWRHNGAGGVPFEGRGVNAEEYGRGGAGARAERYATVRPKESDILKGHGSFARESHQRAEFGPKRAERAEAKKPSDSDIFRREGRNETESVSRTAFKGAGGERAEAIRPTESHILRGEGKLATETVARADYGQKGRGDRFPAKKHAEAELWHREGTMGAEGSVNRSDYAIDGKRGERHEISWAKAREASAPLFDPDLDPNQPHATTVHRTEFVAREGVERAQRKVPTEEGADLFRGDGTFMSETSKSADYQPKRGDRFEAKRHQPSDIWKHEGPIEGTTVNRADYSHVRGERAQPTRPTESDILKGHGSFARESHQRAEFGPKRAERAEAKKPSDSDIFKREGTVGELGTVNRTDFVPHQGRGERYERRVPPESHILAPEPGALAPASTVSRDEYGEKRAERTQRHRPPEAQFRLDQGAWEGHPALEYYTTVSQEDFGEKKAGAAASGGDSDAWSGGITAAERAARNVGGSEPNLLHSELDMDRWAREYGTHTHSQEQFGPKEAYERMVPVPHGSQFSITEPGATFDKNTMYSDHFQVSPESFTRIDRPQQIRPSTALRLSGNMDMVTGYRTEFQNKVKPCPAGELVESLKKEDKSDTEHFQFHTINKGHRHYKSKENLATLSAGEEEQ</sequence>
<feature type="compositionally biased region" description="Basic and acidic residues" evidence="2">
    <location>
        <begin position="427"/>
        <end position="448"/>
    </location>
</feature>
<keyword evidence="4" id="KW-1185">Reference proteome</keyword>
<accession>A0ABD2ILR3</accession>
<dbReference type="InterPro" id="IPR033336">
    <property type="entry name" value="SAXO1/2"/>
</dbReference>
<dbReference type="Proteomes" id="UP001620645">
    <property type="component" value="Unassembled WGS sequence"/>
</dbReference>
<feature type="region of interest" description="Disordered" evidence="2">
    <location>
        <begin position="119"/>
        <end position="164"/>
    </location>
</feature>
<feature type="compositionally biased region" description="Basic and acidic residues" evidence="2">
    <location>
        <begin position="578"/>
        <end position="601"/>
    </location>
</feature>
<feature type="compositionally biased region" description="Basic and acidic residues" evidence="2">
    <location>
        <begin position="261"/>
        <end position="330"/>
    </location>
</feature>
<proteinExistence type="inferred from homology"/>
<feature type="compositionally biased region" description="Basic and acidic residues" evidence="2">
    <location>
        <begin position="357"/>
        <end position="417"/>
    </location>
</feature>
<dbReference type="PANTHER" id="PTHR31516:SF17">
    <property type="entry name" value="STABILIZER OF AXONEMAL MICROTUBULES 2"/>
    <property type="match status" value="1"/>
</dbReference>
<feature type="compositionally biased region" description="Polar residues" evidence="2">
    <location>
        <begin position="97"/>
        <end position="109"/>
    </location>
</feature>
<feature type="compositionally biased region" description="Basic and acidic residues" evidence="2">
    <location>
        <begin position="140"/>
        <end position="150"/>
    </location>
</feature>
<dbReference type="EMBL" id="JBICCN010000280">
    <property type="protein sequence ID" value="KAL3080992.1"/>
    <property type="molecule type" value="Genomic_DNA"/>
</dbReference>
<organism evidence="3 4">
    <name type="scientific">Heterodera schachtii</name>
    <name type="common">Sugarbeet cyst nematode worm</name>
    <name type="synonym">Tylenchus schachtii</name>
    <dbReference type="NCBI Taxonomy" id="97005"/>
    <lineage>
        <taxon>Eukaryota</taxon>
        <taxon>Metazoa</taxon>
        <taxon>Ecdysozoa</taxon>
        <taxon>Nematoda</taxon>
        <taxon>Chromadorea</taxon>
        <taxon>Rhabditida</taxon>
        <taxon>Tylenchina</taxon>
        <taxon>Tylenchomorpha</taxon>
        <taxon>Tylenchoidea</taxon>
        <taxon>Heteroderidae</taxon>
        <taxon>Heteroderinae</taxon>
        <taxon>Heterodera</taxon>
    </lineage>
</organism>